<dbReference type="InterPro" id="IPR013221">
    <property type="entry name" value="Mur_ligase_cen"/>
</dbReference>
<keyword evidence="7 8" id="KW-0133">Cell shape</keyword>
<accession>A0ABS1E9M1</accession>
<dbReference type="NCBIfam" id="TIGR01087">
    <property type="entry name" value="murD"/>
    <property type="match status" value="1"/>
</dbReference>
<comment type="pathway">
    <text evidence="2 7 8">Cell wall biogenesis; peptidoglycan biosynthesis.</text>
</comment>
<keyword evidence="5 7" id="KW-0547">Nucleotide-binding</keyword>
<protein>
    <recommendedName>
        <fullName evidence="7 8">UDP-N-acetylmuramoylalanine--D-glutamate ligase</fullName>
        <ecNumber evidence="7 8">6.3.2.9</ecNumber>
    </recommendedName>
    <alternativeName>
        <fullName evidence="7">D-glutamic acid-adding enzyme</fullName>
    </alternativeName>
    <alternativeName>
        <fullName evidence="7">UDP-N-acetylmuramoyl-L-alanyl-D-glutamate synthetase</fullName>
    </alternativeName>
</protein>
<dbReference type="EC" id="6.3.2.9" evidence="7 8"/>
<dbReference type="GO" id="GO:0016874">
    <property type="term" value="F:ligase activity"/>
    <property type="evidence" value="ECO:0007669"/>
    <property type="project" value="UniProtKB-KW"/>
</dbReference>
<dbReference type="Pfam" id="PF08245">
    <property type="entry name" value="Mur_ligase_M"/>
    <property type="match status" value="1"/>
</dbReference>
<proteinExistence type="inferred from homology"/>
<evidence type="ECO:0000256" key="6">
    <source>
        <dbReference type="ARBA" id="ARBA00022840"/>
    </source>
</evidence>
<keyword evidence="7 8" id="KW-0573">Peptidoglycan synthesis</keyword>
<feature type="domain" description="Mur ligase central" evidence="10">
    <location>
        <begin position="115"/>
        <end position="287"/>
    </location>
</feature>
<evidence type="ECO:0000259" key="10">
    <source>
        <dbReference type="Pfam" id="PF08245"/>
    </source>
</evidence>
<comment type="similarity">
    <text evidence="7">Belongs to the MurCDEF family.</text>
</comment>
<evidence type="ECO:0000256" key="5">
    <source>
        <dbReference type="ARBA" id="ARBA00022741"/>
    </source>
</evidence>
<evidence type="ECO:0000256" key="3">
    <source>
        <dbReference type="ARBA" id="ARBA00022490"/>
    </source>
</evidence>
<evidence type="ECO:0000256" key="7">
    <source>
        <dbReference type="HAMAP-Rule" id="MF_00639"/>
    </source>
</evidence>
<keyword evidence="7 8" id="KW-0132">Cell division</keyword>
<dbReference type="InterPro" id="IPR004101">
    <property type="entry name" value="Mur_ligase_C"/>
</dbReference>
<dbReference type="Gene3D" id="3.90.190.20">
    <property type="entry name" value="Mur ligase, C-terminal domain"/>
    <property type="match status" value="1"/>
</dbReference>
<reference evidence="11 12" key="1">
    <citation type="journal article" date="2020" name="Microorganisms">
        <title>Osmotic Adaptation and Compatible Solute Biosynthesis of Phototrophic Bacteria as Revealed from Genome Analyses.</title>
        <authorList>
            <person name="Imhoff J.F."/>
            <person name="Rahn T."/>
            <person name="Kunzel S."/>
            <person name="Keller A."/>
            <person name="Neulinger S.C."/>
        </authorList>
    </citation>
    <scope>NUCLEOTIDE SEQUENCE [LARGE SCALE GENOMIC DNA]</scope>
    <source>
        <strain evidence="11 12">DSM 15116</strain>
    </source>
</reference>
<evidence type="ECO:0000313" key="12">
    <source>
        <dbReference type="Proteomes" id="UP000738126"/>
    </source>
</evidence>
<dbReference type="InterPro" id="IPR036565">
    <property type="entry name" value="Mur-like_cat_sf"/>
</dbReference>
<comment type="caution">
    <text evidence="11">The sequence shown here is derived from an EMBL/GenBank/DDBJ whole genome shotgun (WGS) entry which is preliminary data.</text>
</comment>
<dbReference type="EMBL" id="NRSH01000139">
    <property type="protein sequence ID" value="MBK1727379.1"/>
    <property type="molecule type" value="Genomic_DNA"/>
</dbReference>
<dbReference type="Gene3D" id="3.40.50.720">
    <property type="entry name" value="NAD(P)-binding Rossmann-like Domain"/>
    <property type="match status" value="1"/>
</dbReference>
<comment type="catalytic activity">
    <reaction evidence="7 8">
        <text>UDP-N-acetyl-alpha-D-muramoyl-L-alanine + D-glutamate + ATP = UDP-N-acetyl-alpha-D-muramoyl-L-alanyl-D-glutamate + ADP + phosphate + H(+)</text>
        <dbReference type="Rhea" id="RHEA:16429"/>
        <dbReference type="ChEBI" id="CHEBI:15378"/>
        <dbReference type="ChEBI" id="CHEBI:29986"/>
        <dbReference type="ChEBI" id="CHEBI:30616"/>
        <dbReference type="ChEBI" id="CHEBI:43474"/>
        <dbReference type="ChEBI" id="CHEBI:83898"/>
        <dbReference type="ChEBI" id="CHEBI:83900"/>
        <dbReference type="ChEBI" id="CHEBI:456216"/>
        <dbReference type="EC" id="6.3.2.9"/>
    </reaction>
</comment>
<evidence type="ECO:0000259" key="9">
    <source>
        <dbReference type="Pfam" id="PF02875"/>
    </source>
</evidence>
<dbReference type="SUPFAM" id="SSF51984">
    <property type="entry name" value="MurCD N-terminal domain"/>
    <property type="match status" value="1"/>
</dbReference>
<keyword evidence="3 7" id="KW-0963">Cytoplasm</keyword>
<evidence type="ECO:0000256" key="8">
    <source>
        <dbReference type="RuleBase" id="RU003664"/>
    </source>
</evidence>
<dbReference type="SUPFAM" id="SSF53623">
    <property type="entry name" value="MurD-like peptide ligases, catalytic domain"/>
    <property type="match status" value="1"/>
</dbReference>
<feature type="domain" description="Mur ligase C-terminal" evidence="9">
    <location>
        <begin position="309"/>
        <end position="421"/>
    </location>
</feature>
<feature type="binding site" evidence="7">
    <location>
        <begin position="117"/>
        <end position="123"/>
    </location>
    <ligand>
        <name>ATP</name>
        <dbReference type="ChEBI" id="CHEBI:30616"/>
    </ligand>
</feature>
<dbReference type="Proteomes" id="UP000738126">
    <property type="component" value="Unassembled WGS sequence"/>
</dbReference>
<dbReference type="HAMAP" id="MF_00639">
    <property type="entry name" value="MurD"/>
    <property type="match status" value="1"/>
</dbReference>
<keyword evidence="4 7" id="KW-0436">Ligase</keyword>
<dbReference type="Pfam" id="PF02875">
    <property type="entry name" value="Mur_ligase_C"/>
    <property type="match status" value="1"/>
</dbReference>
<comment type="function">
    <text evidence="7 8">Cell wall formation. Catalyzes the addition of glutamate to the nucleotide precursor UDP-N-acetylmuramoyl-L-alanine (UMA).</text>
</comment>
<keyword evidence="7 8" id="KW-0961">Cell wall biogenesis/degradation</keyword>
<organism evidence="11 12">
    <name type="scientific">Halorhodospira neutriphila</name>
    <dbReference type="NCBI Taxonomy" id="168379"/>
    <lineage>
        <taxon>Bacteria</taxon>
        <taxon>Pseudomonadati</taxon>
        <taxon>Pseudomonadota</taxon>
        <taxon>Gammaproteobacteria</taxon>
        <taxon>Chromatiales</taxon>
        <taxon>Ectothiorhodospiraceae</taxon>
        <taxon>Halorhodospira</taxon>
    </lineage>
</organism>
<dbReference type="RefSeq" id="WP_200260530.1">
    <property type="nucleotide sequence ID" value="NZ_NRSH01000139.1"/>
</dbReference>
<evidence type="ECO:0000313" key="11">
    <source>
        <dbReference type="EMBL" id="MBK1727379.1"/>
    </source>
</evidence>
<dbReference type="InterPro" id="IPR036615">
    <property type="entry name" value="Mur_ligase_C_dom_sf"/>
</dbReference>
<dbReference type="PANTHER" id="PTHR43692:SF1">
    <property type="entry name" value="UDP-N-ACETYLMURAMOYLALANINE--D-GLUTAMATE LIGASE"/>
    <property type="match status" value="1"/>
</dbReference>
<evidence type="ECO:0000256" key="1">
    <source>
        <dbReference type="ARBA" id="ARBA00004496"/>
    </source>
</evidence>
<name>A0ABS1E9M1_9GAMM</name>
<gene>
    <name evidence="7 11" type="primary">murD</name>
    <name evidence="11" type="ORF">CKO13_10185</name>
</gene>
<evidence type="ECO:0000256" key="4">
    <source>
        <dbReference type="ARBA" id="ARBA00022598"/>
    </source>
</evidence>
<dbReference type="Gene3D" id="3.40.1190.10">
    <property type="entry name" value="Mur-like, catalytic domain"/>
    <property type="match status" value="1"/>
</dbReference>
<keyword evidence="7 8" id="KW-0131">Cell cycle</keyword>
<evidence type="ECO:0000256" key="2">
    <source>
        <dbReference type="ARBA" id="ARBA00004752"/>
    </source>
</evidence>
<dbReference type="Pfam" id="PF21799">
    <property type="entry name" value="MurD-like_N"/>
    <property type="match status" value="1"/>
</dbReference>
<keyword evidence="12" id="KW-1185">Reference proteome</keyword>
<sequence>MAVGEPANGYTAVAGLGATGLACARHLLRRGEAVAVTDSRREPPGLAALRREHPQVPVAVGGLDREALLGAERVVVSPGLDLRSGVLAELRAAGREVVGELTLFAAAARAPVLAVTGSNGKSTAVSLLAEMARHAGIPAAVGGNLGTPALELLERGPVACYILEVSSFQLEACPGFRPQAGAVLNVSADHMDRYADLDSYAAAKARLLEGAAVAVVNADDPYTAAMGAGAGARRAFSLEQPAAAYRLLRRAGAEYLAAGDEPRMPVAELAVPGRSYCANALAAMALADAYGIPAAAQRSALASFPGLPHRMERLGEWGGVAWLNDSKATNVGAALAALQGLERPVVLIAGGQGKGADFRPLADACAERARAVVLIGEDAPQIEAALGGRVPVVRAAGMGEAVAAAAARARRGDAVVLAPACASFDAFSGFEQRGEAFRQAVREEVGDG</sequence>
<comment type="subcellular location">
    <subcellularLocation>
        <location evidence="1 7 8">Cytoplasm</location>
    </subcellularLocation>
</comment>
<dbReference type="PANTHER" id="PTHR43692">
    <property type="entry name" value="UDP-N-ACETYLMURAMOYLALANINE--D-GLUTAMATE LIGASE"/>
    <property type="match status" value="1"/>
</dbReference>
<keyword evidence="6 7" id="KW-0067">ATP-binding</keyword>
<dbReference type="SUPFAM" id="SSF53244">
    <property type="entry name" value="MurD-like peptide ligases, peptide-binding domain"/>
    <property type="match status" value="1"/>
</dbReference>
<dbReference type="InterPro" id="IPR005762">
    <property type="entry name" value="MurD"/>
</dbReference>